<organism evidence="2 3">
    <name type="scientific">Pseudaeromonas sharmana</name>
    <dbReference type="NCBI Taxonomy" id="328412"/>
    <lineage>
        <taxon>Bacteria</taxon>
        <taxon>Pseudomonadati</taxon>
        <taxon>Pseudomonadota</taxon>
        <taxon>Gammaproteobacteria</taxon>
        <taxon>Aeromonadales</taxon>
        <taxon>Aeromonadaceae</taxon>
        <taxon>Pseudaeromonas</taxon>
    </lineage>
</organism>
<evidence type="ECO:0000259" key="1">
    <source>
        <dbReference type="Pfam" id="PF18735"/>
    </source>
</evidence>
<dbReference type="Pfam" id="PF18735">
    <property type="entry name" value="HEPN_RiboL-PSP"/>
    <property type="match status" value="1"/>
</dbReference>
<dbReference type="EMBL" id="JBHSAF010000007">
    <property type="protein sequence ID" value="MFC3913605.1"/>
    <property type="molecule type" value="Genomic_DNA"/>
</dbReference>
<sequence>MNKPINVFNDAWARCDMLSATHAYLSKSTTKALNSDELLRAEWVARISALDLYIHELVAGLMVEIFIGNRPSTPAFNKFMLSNDAINRIMNASNQTEAGSIFDLEVRRQLGFVTYQGHESIADGIRLVSSVELWNSIASHYGATGTNHQKKAKEIKGQLSAIVSRRNQIAHEGDMQPTAPRTPWPIHKNDLEIVREFIKKLVLGIDAIVN</sequence>
<keyword evidence="3" id="KW-1185">Reference proteome</keyword>
<reference evidence="3" key="1">
    <citation type="journal article" date="2019" name="Int. J. Syst. Evol. Microbiol.">
        <title>The Global Catalogue of Microorganisms (GCM) 10K type strain sequencing project: providing services to taxonomists for standard genome sequencing and annotation.</title>
        <authorList>
            <consortium name="The Broad Institute Genomics Platform"/>
            <consortium name="The Broad Institute Genome Sequencing Center for Infectious Disease"/>
            <person name="Wu L."/>
            <person name="Ma J."/>
        </authorList>
    </citation>
    <scope>NUCLEOTIDE SEQUENCE [LARGE SCALE GENOMIC DNA]</scope>
    <source>
        <strain evidence="3">CCUG 54939</strain>
    </source>
</reference>
<feature type="domain" description="RiboL-PSP-HEPN" evidence="1">
    <location>
        <begin position="22"/>
        <end position="208"/>
    </location>
</feature>
<proteinExistence type="predicted"/>
<evidence type="ECO:0000313" key="3">
    <source>
        <dbReference type="Proteomes" id="UP001595692"/>
    </source>
</evidence>
<dbReference type="Proteomes" id="UP001595692">
    <property type="component" value="Unassembled WGS sequence"/>
</dbReference>
<dbReference type="RefSeq" id="WP_377151987.1">
    <property type="nucleotide sequence ID" value="NZ_JBHSAF010000007.1"/>
</dbReference>
<accession>A0ABV8CN24</accession>
<name>A0ABV8CN24_9GAMM</name>
<comment type="caution">
    <text evidence="2">The sequence shown here is derived from an EMBL/GenBank/DDBJ whole genome shotgun (WGS) entry which is preliminary data.</text>
</comment>
<protein>
    <submittedName>
        <fullName evidence="2">HEPN domain-containing protein</fullName>
    </submittedName>
</protein>
<dbReference type="InterPro" id="IPR041519">
    <property type="entry name" value="HEPN_RiboL-PSP"/>
</dbReference>
<gene>
    <name evidence="2" type="ORF">ACFOSS_09010</name>
</gene>
<evidence type="ECO:0000313" key="2">
    <source>
        <dbReference type="EMBL" id="MFC3913605.1"/>
    </source>
</evidence>